<dbReference type="InterPro" id="IPR020472">
    <property type="entry name" value="WD40_PAC1"/>
</dbReference>
<dbReference type="PROSITE" id="PS50082">
    <property type="entry name" value="WD_REPEATS_2"/>
    <property type="match status" value="8"/>
</dbReference>
<dbReference type="PROSITE" id="PS50294">
    <property type="entry name" value="WD_REPEATS_REGION"/>
    <property type="match status" value="8"/>
</dbReference>
<feature type="domain" description="EML-like second beta-propeller" evidence="4">
    <location>
        <begin position="574"/>
        <end position="743"/>
    </location>
</feature>
<keyword evidence="1 3" id="KW-0853">WD repeat</keyword>
<gene>
    <name evidence="5" type="ORF">BJP34_33755</name>
</gene>
<keyword evidence="2" id="KW-0677">Repeat</keyword>
<dbReference type="SMART" id="SM00320">
    <property type="entry name" value="WD40"/>
    <property type="match status" value="9"/>
</dbReference>
<accession>A0A1D8U1F4</accession>
<dbReference type="PROSITE" id="PS00678">
    <property type="entry name" value="WD_REPEATS_1"/>
    <property type="match status" value="3"/>
</dbReference>
<dbReference type="SUPFAM" id="SSF50978">
    <property type="entry name" value="WD40 repeat-like"/>
    <property type="match status" value="2"/>
</dbReference>
<dbReference type="InterPro" id="IPR027417">
    <property type="entry name" value="P-loop_NTPase"/>
</dbReference>
<evidence type="ECO:0000256" key="1">
    <source>
        <dbReference type="ARBA" id="ARBA00022574"/>
    </source>
</evidence>
<evidence type="ECO:0000259" key="4">
    <source>
        <dbReference type="Pfam" id="PF23414"/>
    </source>
</evidence>
<proteinExistence type="predicted"/>
<dbReference type="InterPro" id="IPR015943">
    <property type="entry name" value="WD40/YVTN_repeat-like_dom_sf"/>
</dbReference>
<dbReference type="Gene3D" id="2.130.10.10">
    <property type="entry name" value="YVTN repeat-like/Quinoprotein amine dehydrogenase"/>
    <property type="match status" value="4"/>
</dbReference>
<feature type="repeat" description="WD" evidence="3">
    <location>
        <begin position="567"/>
        <end position="608"/>
    </location>
</feature>
<reference evidence="6" key="1">
    <citation type="submission" date="2016-10" db="EMBL/GenBank/DDBJ databases">
        <title>Comparative genomics uncovers the prolific and rare metabolic potential of the cyanobacterial genus Moorea.</title>
        <authorList>
            <person name="Leao T."/>
            <person name="Castelao G."/>
            <person name="Korobeynikov A."/>
            <person name="Monroe E.A."/>
            <person name="Podell S."/>
            <person name="Glukhov E."/>
            <person name="Allen E."/>
            <person name="Gerwick W.H."/>
            <person name="Gerwick L."/>
        </authorList>
    </citation>
    <scope>NUCLEOTIDE SEQUENCE [LARGE SCALE GENOMIC DNA]</scope>
    <source>
        <strain evidence="6">PAL-8-15-08-1</strain>
    </source>
</reference>
<sequence>MKKLQAEGILCGFIDLTGIGKEDVTPEKWYAGIVNAIVSSCQLSKQFKWRSWWREQRDLLSPVQRLSLFIEEVLLVLVEHKIVIFVDEIDRVLSQNFSVDDFFALIRFFYNQRVDNLAYQRLTFALLGVATPSDLITDKTQTPFNIGKAIELRGFQLPETQPLAQGLEGKVDHPQAVVQELLNWTGGQPFLTQKLCQLVAQSADSRSILSAQSIEQIVQRRIIENWEAQDEPEHLRTIRDALSEPLRDALSEPLRERILRNQQRVGQLLGVYQQILEQGEIVADGSSEQTELRLSGLVVQQQGKLKVYNRIYEQIFNIEWVEKQLEKLRPYSEDFNAWVSSNYQDESRLLRGQALQEALSWSNTKSLSDLDYRFLASSQDLEKQEVEHALALKQEESRILSQANETLTLAQQQAQAQLKQAQRKSRRIVNIGSTILAISLVTAASVGLQVRQARRQLLEADVLLASVSSKRAFESSPFDALLTALPAAQKLQALAESGSVKDYTRLQVRSALQQAIYGIRERNQIEGHRFGVTDVKYSPDGKLLASASEDRTVKLWNVETGTLLQTLEGHRGKLWSVNFSPDGRLLASSSEDGRVRIWRVADGSEVQILEGHSNWVRSVSFSPDGQTLASGSSDKTVKLWKVADGTEVQTLEEHRNAVTSVSFSPDGKTLASASWDYTVKLWNLEDGKLIHTLKGHRHNVRSVSFSPDGTTLASTSEDNTIKLWSVANGTLLQTLEGHRSPVWSVSFNPNGRILASAGSDNTVKLWNLEDLKDLEPATIEPQTLKADRSRVWSVSFSPDGQTLASASQDNTIKLWVLNSTEPQTIEAHGGDVRNVSFSPDGKLLASGSSDKTVKLWQVEDGKLLQTLEGHRSLVRSVSFSPVSLASPEGVGRILAVRQKKPHTYAAH</sequence>
<name>A0A1D8U1F4_9CYAN</name>
<dbReference type="Pfam" id="PF00400">
    <property type="entry name" value="WD40"/>
    <property type="match status" value="4"/>
</dbReference>
<dbReference type="InterPro" id="IPR001680">
    <property type="entry name" value="WD40_rpt"/>
</dbReference>
<dbReference type="EMBL" id="CP017599">
    <property type="protein sequence ID" value="AOX03739.1"/>
    <property type="molecule type" value="Genomic_DNA"/>
</dbReference>
<feature type="repeat" description="WD" evidence="3">
    <location>
        <begin position="825"/>
        <end position="866"/>
    </location>
</feature>
<dbReference type="PRINTS" id="PR00320">
    <property type="entry name" value="GPROTEINBRPT"/>
</dbReference>
<dbReference type="PANTHER" id="PTHR19920:SF0">
    <property type="entry name" value="CYTOSOLIC IRON-SULFUR PROTEIN ASSEMBLY PROTEIN CIAO1-RELATED"/>
    <property type="match status" value="1"/>
</dbReference>
<dbReference type="CDD" id="cd00200">
    <property type="entry name" value="WD40"/>
    <property type="match status" value="1"/>
</dbReference>
<feature type="repeat" description="WD" evidence="3">
    <location>
        <begin position="784"/>
        <end position="825"/>
    </location>
</feature>
<evidence type="ECO:0000313" key="6">
    <source>
        <dbReference type="Proteomes" id="UP000177870"/>
    </source>
</evidence>
<feature type="repeat" description="WD" evidence="3">
    <location>
        <begin position="609"/>
        <end position="650"/>
    </location>
</feature>
<dbReference type="KEGG" id="mpro:BJP34_33755"/>
<feature type="repeat" description="WD" evidence="3">
    <location>
        <begin position="735"/>
        <end position="776"/>
    </location>
</feature>
<dbReference type="GO" id="GO:0097361">
    <property type="term" value="C:cytosolic [4Fe-4S] assembly targeting complex"/>
    <property type="evidence" value="ECO:0007669"/>
    <property type="project" value="TreeGrafter"/>
</dbReference>
<dbReference type="Pfam" id="PF23414">
    <property type="entry name" value="Beta-prop_EML_2"/>
    <property type="match status" value="1"/>
</dbReference>
<dbReference type="InterPro" id="IPR036322">
    <property type="entry name" value="WD40_repeat_dom_sf"/>
</dbReference>
<evidence type="ECO:0000313" key="5">
    <source>
        <dbReference type="EMBL" id="AOX03739.1"/>
    </source>
</evidence>
<dbReference type="InterPro" id="IPR019775">
    <property type="entry name" value="WD40_repeat_CS"/>
</dbReference>
<feature type="repeat" description="WD" evidence="3">
    <location>
        <begin position="651"/>
        <end position="692"/>
    </location>
</feature>
<protein>
    <recommendedName>
        <fullName evidence="4">EML-like second beta-propeller domain-containing protein</fullName>
    </recommendedName>
</protein>
<evidence type="ECO:0000256" key="2">
    <source>
        <dbReference type="ARBA" id="ARBA00022737"/>
    </source>
</evidence>
<feature type="repeat" description="WD" evidence="3">
    <location>
        <begin position="525"/>
        <end position="566"/>
    </location>
</feature>
<dbReference type="STRING" id="1458985.BJP34_33755"/>
<dbReference type="InterPro" id="IPR055442">
    <property type="entry name" value="Beta-prop_EML-like_2nd"/>
</dbReference>
<dbReference type="Pfam" id="PF14516">
    <property type="entry name" value="AAA_35"/>
    <property type="match status" value="1"/>
</dbReference>
<dbReference type="AlphaFoldDB" id="A0A1D8U1F4"/>
<dbReference type="GO" id="GO:0016226">
    <property type="term" value="P:iron-sulfur cluster assembly"/>
    <property type="evidence" value="ECO:0007669"/>
    <property type="project" value="TreeGrafter"/>
</dbReference>
<dbReference type="SUPFAM" id="SSF52540">
    <property type="entry name" value="P-loop containing nucleoside triphosphate hydrolases"/>
    <property type="match status" value="1"/>
</dbReference>
<organism evidence="5 6">
    <name type="scientific">Moorena producens PAL-8-15-08-1</name>
    <dbReference type="NCBI Taxonomy" id="1458985"/>
    <lineage>
        <taxon>Bacteria</taxon>
        <taxon>Bacillati</taxon>
        <taxon>Cyanobacteriota</taxon>
        <taxon>Cyanophyceae</taxon>
        <taxon>Coleofasciculales</taxon>
        <taxon>Coleofasciculaceae</taxon>
        <taxon>Moorena</taxon>
    </lineage>
</organism>
<dbReference type="PANTHER" id="PTHR19920">
    <property type="entry name" value="WD40 PROTEIN CIAO1"/>
    <property type="match status" value="1"/>
</dbReference>
<evidence type="ECO:0000256" key="3">
    <source>
        <dbReference type="PROSITE-ProRule" id="PRU00221"/>
    </source>
</evidence>
<feature type="repeat" description="WD" evidence="3">
    <location>
        <begin position="693"/>
        <end position="734"/>
    </location>
</feature>
<dbReference type="Proteomes" id="UP000177870">
    <property type="component" value="Chromosome"/>
</dbReference>